<dbReference type="InterPro" id="IPR029063">
    <property type="entry name" value="SAM-dependent_MTases_sf"/>
</dbReference>
<dbReference type="HOGENOM" id="CLU_098320_0_0_6"/>
<dbReference type="eggNOG" id="COG2384">
    <property type="taxonomic scope" value="Bacteria"/>
</dbReference>
<proteinExistence type="predicted"/>
<dbReference type="EMBL" id="CP000302">
    <property type="protein sequence ID" value="ABE55683.1"/>
    <property type="molecule type" value="Genomic_DNA"/>
</dbReference>
<dbReference type="PANTHER" id="PTHR38451">
    <property type="entry name" value="TRNA (ADENINE(22)-N(1))-METHYLTRANSFERASE"/>
    <property type="match status" value="1"/>
</dbReference>
<dbReference type="Proteomes" id="UP000001982">
    <property type="component" value="Chromosome"/>
</dbReference>
<dbReference type="PIRSF" id="PIRSF028234">
    <property type="entry name" value="UCP028234"/>
    <property type="match status" value="1"/>
</dbReference>
<dbReference type="Gene3D" id="3.40.50.150">
    <property type="entry name" value="Vaccinia Virus protein VP39"/>
    <property type="match status" value="1"/>
</dbReference>
<name>Q12LJ3_SHEDO</name>
<dbReference type="OrthoDB" id="6862131at2"/>
<organism evidence="1 2">
    <name type="scientific">Shewanella denitrificans (strain OS217 / ATCC BAA-1090 / DSM 15013)</name>
    <dbReference type="NCBI Taxonomy" id="318161"/>
    <lineage>
        <taxon>Bacteria</taxon>
        <taxon>Pseudomonadati</taxon>
        <taxon>Pseudomonadota</taxon>
        <taxon>Gammaproteobacteria</taxon>
        <taxon>Alteromonadales</taxon>
        <taxon>Shewanellaceae</taxon>
        <taxon>Shewanella</taxon>
    </lineage>
</organism>
<accession>Q12LJ3</accession>
<keyword evidence="2" id="KW-1185">Reference proteome</keyword>
<dbReference type="PANTHER" id="PTHR38451:SF1">
    <property type="entry name" value="TRNA (ADENINE(22)-N(1))-METHYLTRANSFERASE"/>
    <property type="match status" value="1"/>
</dbReference>
<dbReference type="Pfam" id="PF12847">
    <property type="entry name" value="Methyltransf_18"/>
    <property type="match status" value="1"/>
</dbReference>
<dbReference type="KEGG" id="sdn:Sden_2403"/>
<dbReference type="AlphaFoldDB" id="Q12LJ3"/>
<reference evidence="1 2" key="1">
    <citation type="submission" date="2006-03" db="EMBL/GenBank/DDBJ databases">
        <title>Complete sequence of Shewanella denitrificans OS217.</title>
        <authorList>
            <consortium name="US DOE Joint Genome Institute"/>
            <person name="Copeland A."/>
            <person name="Lucas S."/>
            <person name="Lapidus A."/>
            <person name="Barry K."/>
            <person name="Detter J.C."/>
            <person name="Glavina del Rio T."/>
            <person name="Hammon N."/>
            <person name="Israni S."/>
            <person name="Dalin E."/>
            <person name="Tice H."/>
            <person name="Pitluck S."/>
            <person name="Brettin T."/>
            <person name="Bruce D."/>
            <person name="Han C."/>
            <person name="Tapia R."/>
            <person name="Gilna P."/>
            <person name="Kiss H."/>
            <person name="Schmutz J."/>
            <person name="Larimer F."/>
            <person name="Land M."/>
            <person name="Hauser L."/>
            <person name="Kyrpides N."/>
            <person name="Lykidis A."/>
            <person name="Richardson P."/>
        </authorList>
    </citation>
    <scope>NUCLEOTIDE SEQUENCE [LARGE SCALE GENOMIC DNA]</scope>
    <source>
        <strain evidence="2">OS217 / ATCC BAA-1090 / DSM 15013</strain>
    </source>
</reference>
<protein>
    <recommendedName>
        <fullName evidence="3">SAM-dependent methyltransferase</fullName>
    </recommendedName>
</protein>
<dbReference type="InterPro" id="IPR016876">
    <property type="entry name" value="UCP028234"/>
</dbReference>
<evidence type="ECO:0000313" key="2">
    <source>
        <dbReference type="Proteomes" id="UP000001982"/>
    </source>
</evidence>
<evidence type="ECO:0000313" key="1">
    <source>
        <dbReference type="EMBL" id="ABE55683.1"/>
    </source>
</evidence>
<gene>
    <name evidence="1" type="ordered locus">Sden_2403</name>
</gene>
<evidence type="ECO:0008006" key="3">
    <source>
        <dbReference type="Google" id="ProtNLM"/>
    </source>
</evidence>
<dbReference type="STRING" id="318161.Sden_2403"/>
<sequence>MKLSHRLTSLQRMIQHPYRHIWDCCCDHGLLGAALLTELQTLSLATEAAPPSQTYAPLQTHASLQTSVHFVDIIPSLMQEVEDKLQRFFPQSKQASRNKEPDSDHGISWQVHCMDVSQLPIITDNSRQLIIIAGVGGALTLKLVQAIRLAYPQQALDFLLCPVHHQFELRQGLKALNLGLVDEQLIVENRRFYELIYVSSQSSTELSAQGDKLWQQDINISQAYLNRTLTHYRNMLRHSAALDGRGHEFTQQMCTGSVTLQSHSQAALNAIIESYSQIKVKLG</sequence>